<evidence type="ECO:0000313" key="7">
    <source>
        <dbReference type="EMBL" id="GAA2212062.1"/>
    </source>
</evidence>
<dbReference type="InterPro" id="IPR000064">
    <property type="entry name" value="NLP_P60_dom"/>
</dbReference>
<proteinExistence type="inferred from homology"/>
<protein>
    <recommendedName>
        <fullName evidence="6">NlpC/P60 domain-containing protein</fullName>
    </recommendedName>
</protein>
<dbReference type="PANTHER" id="PTHR47359">
    <property type="entry name" value="PEPTIDOGLYCAN DL-ENDOPEPTIDASE CWLO"/>
    <property type="match status" value="1"/>
</dbReference>
<comment type="caution">
    <text evidence="7">The sequence shown here is derived from an EMBL/GenBank/DDBJ whole genome shotgun (WGS) entry which is preliminary data.</text>
</comment>
<dbReference type="Gene3D" id="3.90.1720.10">
    <property type="entry name" value="endopeptidase domain like (from Nostoc punctiforme)"/>
    <property type="match status" value="1"/>
</dbReference>
<name>A0ABN3CRS7_9ACTN</name>
<dbReference type="InterPro" id="IPR038765">
    <property type="entry name" value="Papain-like_cys_pep_sf"/>
</dbReference>
<gene>
    <name evidence="7" type="ORF">GCM10009850_075240</name>
</gene>
<dbReference type="SUPFAM" id="SSF54001">
    <property type="entry name" value="Cysteine proteinases"/>
    <property type="match status" value="1"/>
</dbReference>
<reference evidence="7 8" key="1">
    <citation type="journal article" date="2019" name="Int. J. Syst. Evol. Microbiol.">
        <title>The Global Catalogue of Microorganisms (GCM) 10K type strain sequencing project: providing services to taxonomists for standard genome sequencing and annotation.</title>
        <authorList>
            <consortium name="The Broad Institute Genomics Platform"/>
            <consortium name="The Broad Institute Genome Sequencing Center for Infectious Disease"/>
            <person name="Wu L."/>
            <person name="Ma J."/>
        </authorList>
    </citation>
    <scope>NUCLEOTIDE SEQUENCE [LARGE SCALE GENOMIC DNA]</scope>
    <source>
        <strain evidence="7 8">JCM 16114</strain>
    </source>
</reference>
<comment type="similarity">
    <text evidence="1">Belongs to the peptidase C40 family.</text>
</comment>
<feature type="region of interest" description="Disordered" evidence="5">
    <location>
        <begin position="232"/>
        <end position="374"/>
    </location>
</feature>
<dbReference type="RefSeq" id="WP_344485836.1">
    <property type="nucleotide sequence ID" value="NZ_BAAAQX010000024.1"/>
</dbReference>
<evidence type="ECO:0000256" key="1">
    <source>
        <dbReference type="ARBA" id="ARBA00007074"/>
    </source>
</evidence>
<accession>A0ABN3CRS7</accession>
<evidence type="ECO:0000259" key="6">
    <source>
        <dbReference type="PROSITE" id="PS51935"/>
    </source>
</evidence>
<dbReference type="Proteomes" id="UP001499843">
    <property type="component" value="Unassembled WGS sequence"/>
</dbReference>
<feature type="compositionally biased region" description="Basic and acidic residues" evidence="5">
    <location>
        <begin position="291"/>
        <end position="344"/>
    </location>
</feature>
<keyword evidence="8" id="KW-1185">Reference proteome</keyword>
<evidence type="ECO:0000256" key="5">
    <source>
        <dbReference type="SAM" id="MobiDB-lite"/>
    </source>
</evidence>
<keyword evidence="4" id="KW-0788">Thiol protease</keyword>
<organism evidence="7 8">
    <name type="scientific">Nonomuraea monospora</name>
    <dbReference type="NCBI Taxonomy" id="568818"/>
    <lineage>
        <taxon>Bacteria</taxon>
        <taxon>Bacillati</taxon>
        <taxon>Actinomycetota</taxon>
        <taxon>Actinomycetes</taxon>
        <taxon>Streptosporangiales</taxon>
        <taxon>Streptosporangiaceae</taxon>
        <taxon>Nonomuraea</taxon>
    </lineage>
</organism>
<dbReference type="Pfam" id="PF00877">
    <property type="entry name" value="NLPC_P60"/>
    <property type="match status" value="1"/>
</dbReference>
<evidence type="ECO:0000256" key="3">
    <source>
        <dbReference type="ARBA" id="ARBA00022801"/>
    </source>
</evidence>
<dbReference type="InterPro" id="IPR051794">
    <property type="entry name" value="PG_Endopeptidase_C40"/>
</dbReference>
<dbReference type="EMBL" id="BAAAQX010000024">
    <property type="protein sequence ID" value="GAA2212062.1"/>
    <property type="molecule type" value="Genomic_DNA"/>
</dbReference>
<evidence type="ECO:0000256" key="2">
    <source>
        <dbReference type="ARBA" id="ARBA00022670"/>
    </source>
</evidence>
<dbReference type="PROSITE" id="PS51935">
    <property type="entry name" value="NLPC_P60"/>
    <property type="match status" value="1"/>
</dbReference>
<sequence>MIEHHIPEGRAARRAIAAGGGLVSGLALIAAVSTGPGYAAASANPDQSNSTMCDYAGGDTAGLGLTTEQTGNAEVIVEAAADLDLPRRAAEIALATAFQESRLDNGAVSAGGRSFGLFQQTPAAGWGTREQVTTPGRAARSFYQRLVRVPRWQSLPLTKAAALVQRPRADLRGKYAEHETLAKQLVAALWDERDLDDLDLTDREKARIQERLKTAAGLGLSREKVVSALADDLREEDDADSDSVGEDSDSVGEDSDSVGEDSETILDQDEDSDTARDQAEDIVGDLAADLCDERATRDDDARDDRQDDDARGDRRDDDARGGDARGDGARGDGARGDGRRDDGMRSGTMREGTMRDGNGTPLTATGSGSGKTAVSAALTQRGIPYSWGGGGPTGPTYGIGRGADIKGFDCSGLTEYAWSKAGVRIGGTTYEQVNKGRKVARSEVRPGDLVFYDTDPTRPGPDHVGLAISKTQMVNAPSTGAVVRVDSIDRRSYLTAVRPSR</sequence>
<keyword evidence="3" id="KW-0378">Hydrolase</keyword>
<evidence type="ECO:0000313" key="8">
    <source>
        <dbReference type="Proteomes" id="UP001499843"/>
    </source>
</evidence>
<evidence type="ECO:0000256" key="4">
    <source>
        <dbReference type="ARBA" id="ARBA00022807"/>
    </source>
</evidence>
<feature type="compositionally biased region" description="Acidic residues" evidence="5">
    <location>
        <begin position="233"/>
        <end position="272"/>
    </location>
</feature>
<keyword evidence="2" id="KW-0645">Protease</keyword>
<feature type="compositionally biased region" description="Polar residues" evidence="5">
    <location>
        <begin position="360"/>
        <end position="372"/>
    </location>
</feature>
<feature type="domain" description="NlpC/P60" evidence="6">
    <location>
        <begin position="367"/>
        <end position="501"/>
    </location>
</feature>
<dbReference type="PANTHER" id="PTHR47359:SF3">
    <property type="entry name" value="NLP_P60 DOMAIN-CONTAINING PROTEIN-RELATED"/>
    <property type="match status" value="1"/>
</dbReference>